<accession>A0A8S0RJT4</accession>
<gene>
    <name evidence="1" type="ORF">OLEA9_A040507</name>
</gene>
<keyword evidence="2" id="KW-1185">Reference proteome</keyword>
<dbReference type="Gramene" id="OE9A040507T1">
    <property type="protein sequence ID" value="OE9A040507C1"/>
    <property type="gene ID" value="OE9A040507"/>
</dbReference>
<evidence type="ECO:0000313" key="1">
    <source>
        <dbReference type="EMBL" id="CAA2979072.1"/>
    </source>
</evidence>
<protein>
    <recommendedName>
        <fullName evidence="3">RNase H type-1 domain-containing protein</fullName>
    </recommendedName>
</protein>
<reference evidence="1 2" key="1">
    <citation type="submission" date="2019-12" db="EMBL/GenBank/DDBJ databases">
        <authorList>
            <person name="Alioto T."/>
            <person name="Alioto T."/>
            <person name="Gomez Garrido J."/>
        </authorList>
    </citation>
    <scope>NUCLEOTIDE SEQUENCE [LARGE SCALE GENOMIC DNA]</scope>
</reference>
<dbReference type="AlphaFoldDB" id="A0A8S0RJT4"/>
<name>A0A8S0RJT4_OLEEU</name>
<organism evidence="1 2">
    <name type="scientific">Olea europaea subsp. europaea</name>
    <dbReference type="NCBI Taxonomy" id="158383"/>
    <lineage>
        <taxon>Eukaryota</taxon>
        <taxon>Viridiplantae</taxon>
        <taxon>Streptophyta</taxon>
        <taxon>Embryophyta</taxon>
        <taxon>Tracheophyta</taxon>
        <taxon>Spermatophyta</taxon>
        <taxon>Magnoliopsida</taxon>
        <taxon>eudicotyledons</taxon>
        <taxon>Gunneridae</taxon>
        <taxon>Pentapetalae</taxon>
        <taxon>asterids</taxon>
        <taxon>lamiids</taxon>
        <taxon>Lamiales</taxon>
        <taxon>Oleaceae</taxon>
        <taxon>Oleeae</taxon>
        <taxon>Olea</taxon>
    </lineage>
</organism>
<dbReference type="Proteomes" id="UP000594638">
    <property type="component" value="Unassembled WGS sequence"/>
</dbReference>
<sequence>MVLIFDPNEIRGKAFRRTRNSSYQVCSEIQQHGLHLNSDAAVQLDVDFLGTGGALWGFVVADYTRRLTHSFSLEDAKALALCHGLSFAVQNSFSITMVEYDALRVVQASRLIIISL</sequence>
<proteinExistence type="predicted"/>
<evidence type="ECO:0008006" key="3">
    <source>
        <dbReference type="Google" id="ProtNLM"/>
    </source>
</evidence>
<dbReference type="EMBL" id="CACTIH010003625">
    <property type="protein sequence ID" value="CAA2979072.1"/>
    <property type="molecule type" value="Genomic_DNA"/>
</dbReference>
<dbReference type="OrthoDB" id="1749524at2759"/>
<evidence type="ECO:0000313" key="2">
    <source>
        <dbReference type="Proteomes" id="UP000594638"/>
    </source>
</evidence>
<comment type="caution">
    <text evidence="1">The sequence shown here is derived from an EMBL/GenBank/DDBJ whole genome shotgun (WGS) entry which is preliminary data.</text>
</comment>